<dbReference type="NCBIfam" id="TIGR03197">
    <property type="entry name" value="MnmC_Cterm"/>
    <property type="match status" value="1"/>
</dbReference>
<feature type="region of interest" description="Disordered" evidence="10">
    <location>
        <begin position="128"/>
        <end position="151"/>
    </location>
</feature>
<sequence length="544" mass="59064">MTRLARFTVFDAQLTAERINRHIAAHAHKAERLHLVGIDHGKLPGGHRMLREDGITVDLFSAAIDKLVPELGTRFDALYVDGVSEAGTGWIRGLSKLCQPNAELHAQEQLTAAQTKAFEDTGFRFSDSGNGGGQHAVYTSRKPQPAAPPLPERSAVVIGAGIAGCAIAERLTARGWHVTLVERHPLPASEASGNLAGIFMPLLSRDDNISTRLTRAAFLFTLRYWDHIGADGHTFLGQRCGVLQVARDAAHARVQRQIAEHWGYPPDYAQWFERDEAGELLGHPAPDGGWLFPQAGWARPASVCEAMLSAAGDRVTRIFNTGTVTLKRVNDEWHIENEEKNLVASAATVIIANGAGALELDQTARLPLARVRGQVTHLDATTVPNLPCVVCREAYMTPAVEGVVSTGATYDDIADPLLLPSSHHENIRKARSLLGEPALGTEAPLAGRVGFRCIPPDRLPLVGPVPDHDSAAGQKLERLRDVPRHPGLYALLGYASRGLIWSPYCAEILAAQLEGEPLPLENKLRDALDPGRFVLAKRKRHTPP</sequence>
<dbReference type="Proteomes" id="UP000298438">
    <property type="component" value="Unassembled WGS sequence"/>
</dbReference>
<dbReference type="Pfam" id="PF01266">
    <property type="entry name" value="DAO"/>
    <property type="match status" value="1"/>
</dbReference>
<feature type="domain" description="FAD dependent oxidoreductase" evidence="11">
    <location>
        <begin position="155"/>
        <end position="511"/>
    </location>
</feature>
<evidence type="ECO:0000259" key="11">
    <source>
        <dbReference type="Pfam" id="PF01266"/>
    </source>
</evidence>
<dbReference type="Gene3D" id="3.30.9.10">
    <property type="entry name" value="D-Amino Acid Oxidase, subunit A, domain 2"/>
    <property type="match status" value="1"/>
</dbReference>
<dbReference type="GO" id="GO:0032259">
    <property type="term" value="P:methylation"/>
    <property type="evidence" value="ECO:0007669"/>
    <property type="project" value="UniProtKB-KW"/>
</dbReference>
<keyword evidence="1" id="KW-0963">Cytoplasm</keyword>
<keyword evidence="8" id="KW-0560">Oxidoreductase</keyword>
<dbReference type="GO" id="GO:0002098">
    <property type="term" value="P:tRNA wobble uridine modification"/>
    <property type="evidence" value="ECO:0007669"/>
    <property type="project" value="TreeGrafter"/>
</dbReference>
<evidence type="ECO:0000256" key="7">
    <source>
        <dbReference type="ARBA" id="ARBA00022827"/>
    </source>
</evidence>
<name>A0A4Y9SBE8_9BURK</name>
<keyword evidence="2" id="KW-0489">Methyltransferase</keyword>
<reference evidence="12 13" key="1">
    <citation type="submission" date="2019-03" db="EMBL/GenBank/DDBJ databases">
        <title>Draft Genome Sequence of Massilia arenosa sp. nov., a Novel Massilia Species Isolated from a Sandy-loam Maize Soil.</title>
        <authorList>
            <person name="Raths R."/>
            <person name="Peta V."/>
            <person name="Bucking H."/>
        </authorList>
    </citation>
    <scope>NUCLEOTIDE SEQUENCE [LARGE SCALE GENOMIC DNA]</scope>
    <source>
        <strain evidence="12 13">MC02</strain>
    </source>
</reference>
<dbReference type="PANTHER" id="PTHR13847:SF283">
    <property type="entry name" value="TRNA 5-METHYLAMINOMETHYL-2-THIOURIDINE BIOSYNTHESIS BIFUNCTIONAL PROTEIN MNMC"/>
    <property type="match status" value="1"/>
</dbReference>
<keyword evidence="4" id="KW-0808">Transferase</keyword>
<keyword evidence="3" id="KW-0285">Flavoprotein</keyword>
<dbReference type="InterPro" id="IPR017610">
    <property type="entry name" value="tRNA_S-uridine_synth_MnmC_C"/>
</dbReference>
<evidence type="ECO:0000256" key="2">
    <source>
        <dbReference type="ARBA" id="ARBA00022603"/>
    </source>
</evidence>
<evidence type="ECO:0000256" key="3">
    <source>
        <dbReference type="ARBA" id="ARBA00022630"/>
    </source>
</evidence>
<dbReference type="AlphaFoldDB" id="A0A4Y9SBE8"/>
<accession>A0A4Y9SBE8</accession>
<keyword evidence="13" id="KW-1185">Reference proteome</keyword>
<evidence type="ECO:0000256" key="1">
    <source>
        <dbReference type="ARBA" id="ARBA00022490"/>
    </source>
</evidence>
<dbReference type="PANTHER" id="PTHR13847">
    <property type="entry name" value="SARCOSINE DEHYDROGENASE-RELATED"/>
    <property type="match status" value="1"/>
</dbReference>
<keyword evidence="6" id="KW-0819">tRNA processing</keyword>
<dbReference type="InterPro" id="IPR006076">
    <property type="entry name" value="FAD-dep_OxRdtase"/>
</dbReference>
<dbReference type="EMBL" id="SPVF01000180">
    <property type="protein sequence ID" value="TFW17579.1"/>
    <property type="molecule type" value="Genomic_DNA"/>
</dbReference>
<organism evidence="12 13">
    <name type="scientific">Zemynaea arenosa</name>
    <dbReference type="NCBI Taxonomy" id="2561931"/>
    <lineage>
        <taxon>Bacteria</taxon>
        <taxon>Pseudomonadati</taxon>
        <taxon>Pseudomonadota</taxon>
        <taxon>Betaproteobacteria</taxon>
        <taxon>Burkholderiales</taxon>
        <taxon>Oxalobacteraceae</taxon>
        <taxon>Telluria group</taxon>
        <taxon>Zemynaea</taxon>
    </lineage>
</organism>
<evidence type="ECO:0000256" key="5">
    <source>
        <dbReference type="ARBA" id="ARBA00022691"/>
    </source>
</evidence>
<protein>
    <submittedName>
        <fullName evidence="12">FAD-dependent oxidoreductase</fullName>
    </submittedName>
</protein>
<evidence type="ECO:0000256" key="8">
    <source>
        <dbReference type="ARBA" id="ARBA00023002"/>
    </source>
</evidence>
<evidence type="ECO:0000256" key="10">
    <source>
        <dbReference type="SAM" id="MobiDB-lite"/>
    </source>
</evidence>
<dbReference type="RefSeq" id="WP_135207874.1">
    <property type="nucleotide sequence ID" value="NZ_SPVF01000180.1"/>
</dbReference>
<proteinExistence type="predicted"/>
<evidence type="ECO:0000256" key="9">
    <source>
        <dbReference type="ARBA" id="ARBA00023268"/>
    </source>
</evidence>
<dbReference type="OrthoDB" id="9786494at2"/>
<gene>
    <name evidence="12" type="ORF">E4L96_14155</name>
</gene>
<dbReference type="GO" id="GO:0005737">
    <property type="term" value="C:cytoplasm"/>
    <property type="evidence" value="ECO:0007669"/>
    <property type="project" value="TreeGrafter"/>
</dbReference>
<keyword evidence="7" id="KW-0274">FAD</keyword>
<dbReference type="SUPFAM" id="SSF51905">
    <property type="entry name" value="FAD/NAD(P)-binding domain"/>
    <property type="match status" value="1"/>
</dbReference>
<evidence type="ECO:0000313" key="12">
    <source>
        <dbReference type="EMBL" id="TFW17579.1"/>
    </source>
</evidence>
<evidence type="ECO:0000313" key="13">
    <source>
        <dbReference type="Proteomes" id="UP000298438"/>
    </source>
</evidence>
<comment type="caution">
    <text evidence="12">The sequence shown here is derived from an EMBL/GenBank/DDBJ whole genome shotgun (WGS) entry which is preliminary data.</text>
</comment>
<evidence type="ECO:0000256" key="4">
    <source>
        <dbReference type="ARBA" id="ARBA00022679"/>
    </source>
</evidence>
<keyword evidence="9" id="KW-0511">Multifunctional enzyme</keyword>
<dbReference type="InterPro" id="IPR036188">
    <property type="entry name" value="FAD/NAD-bd_sf"/>
</dbReference>
<keyword evidence="5" id="KW-0949">S-adenosyl-L-methionine</keyword>
<dbReference type="GO" id="GO:0016645">
    <property type="term" value="F:oxidoreductase activity, acting on the CH-NH group of donors"/>
    <property type="evidence" value="ECO:0007669"/>
    <property type="project" value="InterPro"/>
</dbReference>
<dbReference type="Gene3D" id="3.50.50.60">
    <property type="entry name" value="FAD/NAD(P)-binding domain"/>
    <property type="match status" value="1"/>
</dbReference>
<dbReference type="GO" id="GO:0004808">
    <property type="term" value="F:tRNA (5-methylaminomethyl-2-thiouridylate)(34)-methyltransferase activity"/>
    <property type="evidence" value="ECO:0007669"/>
    <property type="project" value="TreeGrafter"/>
</dbReference>
<evidence type="ECO:0000256" key="6">
    <source>
        <dbReference type="ARBA" id="ARBA00022694"/>
    </source>
</evidence>